<protein>
    <recommendedName>
        <fullName evidence="2">DUF6484 domain-containing protein</fullName>
    </recommendedName>
</protein>
<feature type="compositionally biased region" description="Low complexity" evidence="1">
    <location>
        <begin position="10"/>
        <end position="21"/>
    </location>
</feature>
<feature type="region of interest" description="Disordered" evidence="1">
    <location>
        <begin position="1"/>
        <end position="23"/>
    </location>
</feature>
<name>A0A848L7Z6_9BACT</name>
<proteinExistence type="predicted"/>
<evidence type="ECO:0000313" key="4">
    <source>
        <dbReference type="Proteomes" id="UP000518300"/>
    </source>
</evidence>
<sequence>MTSPKDDGRPAPARAALEEALPPSPGLRIGQVVGVDADGEPLVELEGSAVGPLRTRRVTHLDRQALQAAVASRQSAVLLFEEGCPTLPILLGLVHSTGETPLIDAVLEQSFSSVPTQARVDGRQVVIEGREEVILQCGKARLTLKRDGQVLLRGVTIRTEAQELHRIKGGKVKIN</sequence>
<dbReference type="AlphaFoldDB" id="A0A848L7Z6"/>
<gene>
    <name evidence="3" type="ORF">HG543_07420</name>
</gene>
<feature type="domain" description="DUF6484" evidence="2">
    <location>
        <begin position="29"/>
        <end position="94"/>
    </location>
</feature>
<comment type="caution">
    <text evidence="3">The sequence shown here is derived from an EMBL/GenBank/DDBJ whole genome shotgun (WGS) entry which is preliminary data.</text>
</comment>
<dbReference type="RefSeq" id="WP_169343983.1">
    <property type="nucleotide sequence ID" value="NZ_JABBJJ010000023.1"/>
</dbReference>
<dbReference type="Proteomes" id="UP000518300">
    <property type="component" value="Unassembled WGS sequence"/>
</dbReference>
<dbReference type="InterPro" id="IPR045506">
    <property type="entry name" value="DUF6484"/>
</dbReference>
<accession>A0A848L7Z6</accession>
<dbReference type="EMBL" id="JABBJJ010000023">
    <property type="protein sequence ID" value="NMO14687.1"/>
    <property type="molecule type" value="Genomic_DNA"/>
</dbReference>
<evidence type="ECO:0000259" key="2">
    <source>
        <dbReference type="Pfam" id="PF20093"/>
    </source>
</evidence>
<organism evidence="3 4">
    <name type="scientific">Pyxidicoccus fallax</name>
    <dbReference type="NCBI Taxonomy" id="394095"/>
    <lineage>
        <taxon>Bacteria</taxon>
        <taxon>Pseudomonadati</taxon>
        <taxon>Myxococcota</taxon>
        <taxon>Myxococcia</taxon>
        <taxon>Myxococcales</taxon>
        <taxon>Cystobacterineae</taxon>
        <taxon>Myxococcaceae</taxon>
        <taxon>Pyxidicoccus</taxon>
    </lineage>
</organism>
<dbReference type="Pfam" id="PF20093">
    <property type="entry name" value="DUF6484"/>
    <property type="match status" value="1"/>
</dbReference>
<evidence type="ECO:0000313" key="3">
    <source>
        <dbReference type="EMBL" id="NMO14687.1"/>
    </source>
</evidence>
<evidence type="ECO:0000256" key="1">
    <source>
        <dbReference type="SAM" id="MobiDB-lite"/>
    </source>
</evidence>
<keyword evidence="4" id="KW-1185">Reference proteome</keyword>
<reference evidence="3 4" key="1">
    <citation type="submission" date="2020-04" db="EMBL/GenBank/DDBJ databases">
        <title>Draft genome of Pyxidicoccus fallax type strain.</title>
        <authorList>
            <person name="Whitworth D.E."/>
        </authorList>
    </citation>
    <scope>NUCLEOTIDE SEQUENCE [LARGE SCALE GENOMIC DNA]</scope>
    <source>
        <strain evidence="3 4">DSM 14698</strain>
    </source>
</reference>